<name>A0ABR4WY59_9ACTN</name>
<protein>
    <recommendedName>
        <fullName evidence="1">Nudix hydrolase domain-containing protein</fullName>
    </recommendedName>
</protein>
<organism evidence="2 3">
    <name type="scientific">Actinopolyspora erythraea</name>
    <dbReference type="NCBI Taxonomy" id="414996"/>
    <lineage>
        <taxon>Bacteria</taxon>
        <taxon>Bacillati</taxon>
        <taxon>Actinomycetota</taxon>
        <taxon>Actinomycetes</taxon>
        <taxon>Actinopolysporales</taxon>
        <taxon>Actinopolysporaceae</taxon>
        <taxon>Actinopolyspora</taxon>
    </lineage>
</organism>
<dbReference type="PROSITE" id="PS51462">
    <property type="entry name" value="NUDIX"/>
    <property type="match status" value="1"/>
</dbReference>
<evidence type="ECO:0000313" key="2">
    <source>
        <dbReference type="EMBL" id="KGI79331.1"/>
    </source>
</evidence>
<accession>A0ABR4WY59</accession>
<reference evidence="2 3" key="1">
    <citation type="journal article" date="2014" name="PLoS ONE">
        <title>Identification and Characterization of a New Erythromycin Biosynthetic Gene Cluster in Actinopolyspora erythraea YIM90600, a Novel Erythronolide-Producing Halophilic Actinomycete Isolated from Salt Field.</title>
        <authorList>
            <person name="Chen D."/>
            <person name="Feng J."/>
            <person name="Huang L."/>
            <person name="Zhang Q."/>
            <person name="Wu J."/>
            <person name="Zhu X."/>
            <person name="Duan Y."/>
            <person name="Xu Z."/>
        </authorList>
    </citation>
    <scope>NUCLEOTIDE SEQUENCE [LARGE SCALE GENOMIC DNA]</scope>
    <source>
        <strain evidence="2 3">YIM90600</strain>
    </source>
</reference>
<feature type="domain" description="Nudix hydrolase" evidence="1">
    <location>
        <begin position="76"/>
        <end position="204"/>
    </location>
</feature>
<evidence type="ECO:0000259" key="1">
    <source>
        <dbReference type="PROSITE" id="PS51462"/>
    </source>
</evidence>
<dbReference type="RefSeq" id="WP_043578789.1">
    <property type="nucleotide sequence ID" value="NZ_KN214181.1"/>
</dbReference>
<dbReference type="InterPro" id="IPR000086">
    <property type="entry name" value="NUDIX_hydrolase_dom"/>
</dbReference>
<comment type="caution">
    <text evidence="2">The sequence shown here is derived from an EMBL/GenBank/DDBJ whole genome shotgun (WGS) entry which is preliminary data.</text>
</comment>
<dbReference type="EMBL" id="JPMV01000046">
    <property type="protein sequence ID" value="KGI79331.1"/>
    <property type="molecule type" value="Genomic_DNA"/>
</dbReference>
<keyword evidence="3" id="KW-1185">Reference proteome</keyword>
<evidence type="ECO:0000313" key="3">
    <source>
        <dbReference type="Proteomes" id="UP000029737"/>
    </source>
</evidence>
<dbReference type="InterPro" id="IPR015797">
    <property type="entry name" value="NUDIX_hydrolase-like_dom_sf"/>
</dbReference>
<dbReference type="Proteomes" id="UP000029737">
    <property type="component" value="Unassembled WGS sequence"/>
</dbReference>
<dbReference type="Gene3D" id="3.90.79.10">
    <property type="entry name" value="Nucleoside Triphosphate Pyrophosphohydrolase"/>
    <property type="match status" value="1"/>
</dbReference>
<gene>
    <name evidence="2" type="ORF">IL38_23770</name>
</gene>
<proteinExistence type="predicted"/>
<sequence length="219" mass="24165">MTDELPPSVRNSAVPEVLRGDLGLGEHAIGQVRMLYQVYLHRLLTALHTWTEDGASVRYELPDPEILATRDARDDIVHRYIGGAVLNDGWVLFTQRRTDHEISPGRWEIPAAHLGDDEALIDGLIRAVSAGAGLSLTEVRSYLGYFDFIDRDGERARQHTVAVTVDHPEAVVLGDDYGTYRWEPATGLTSTVDESVQRLLNELGPAPTRRSIDGGAQDA</sequence>
<dbReference type="SUPFAM" id="SSF55811">
    <property type="entry name" value="Nudix"/>
    <property type="match status" value="1"/>
</dbReference>